<name>A0A9W6V5M9_9PSEU</name>
<evidence type="ECO:0000313" key="2">
    <source>
        <dbReference type="Proteomes" id="UP001165042"/>
    </source>
</evidence>
<sequence>MPEITRRSLFRGGALAATAIYTSKVFGSAPTASAAPLTGFAVAYNAVNISPITRGWGVTWMGGYGWGNRYGVADEAARPITAHCLAITDNGSINVLLRADVVSVPHNIHDQIRNRVVDELGIASSDFLMASSHTHSGPFIGTSHPSPKVLLNATNADVTAIDYLTGLFVDEMVDLVRRTVQETPIPATLHYAETAAQIGQNRTNQGYVIHDVPVLTVRSQADESLLAVLFGASTHPVCRGKDTTFDSDYCGAAAELIEQQLGAMAFFFLGLAGDINPIGEDTDRIPTYPDEIGSVLGDAVIDLVNNGSFTQLSGGITTELRTIDLPFSVDTGNAAVRAALKSKFNTRVGPNPPTGTGTAERAHAQMMIDQINAGKLPTSVPMTIQRWRLGGLTILALANEVVSGYHYAIKAIADELEVGNLWIMGYANEVNCYVPSDSLLWAGGTYEAAWDGVDNSIASLASSQIVYGWPSPLKASPSGTSPATASSAEGLILQTCQSLLA</sequence>
<organism evidence="1 2">
    <name type="scientific">Actinokineospora globicatena</name>
    <dbReference type="NCBI Taxonomy" id="103729"/>
    <lineage>
        <taxon>Bacteria</taxon>
        <taxon>Bacillati</taxon>
        <taxon>Actinomycetota</taxon>
        <taxon>Actinomycetes</taxon>
        <taxon>Pseudonocardiales</taxon>
        <taxon>Pseudonocardiaceae</taxon>
        <taxon>Actinokineospora</taxon>
    </lineage>
</organism>
<dbReference type="RefSeq" id="WP_285608618.1">
    <property type="nucleotide sequence ID" value="NZ_BSSD01000001.1"/>
</dbReference>
<proteinExistence type="predicted"/>
<dbReference type="EMBL" id="BSSD01000001">
    <property type="protein sequence ID" value="GLW90545.1"/>
    <property type="molecule type" value="Genomic_DNA"/>
</dbReference>
<gene>
    <name evidence="1" type="ORF">Aglo03_13610</name>
</gene>
<comment type="caution">
    <text evidence="1">The sequence shown here is derived from an EMBL/GenBank/DDBJ whole genome shotgun (WGS) entry which is preliminary data.</text>
</comment>
<protein>
    <recommendedName>
        <fullName evidence="3">Neutral/alkaline non-lysosomal ceramidase, N-terminal</fullName>
    </recommendedName>
</protein>
<dbReference type="Proteomes" id="UP001165042">
    <property type="component" value="Unassembled WGS sequence"/>
</dbReference>
<dbReference type="InterPro" id="IPR006311">
    <property type="entry name" value="TAT_signal"/>
</dbReference>
<reference evidence="1" key="1">
    <citation type="submission" date="2023-02" db="EMBL/GenBank/DDBJ databases">
        <title>Actinokineospora globicatena NBRC 15670.</title>
        <authorList>
            <person name="Ichikawa N."/>
            <person name="Sato H."/>
            <person name="Tonouchi N."/>
        </authorList>
    </citation>
    <scope>NUCLEOTIDE SEQUENCE</scope>
    <source>
        <strain evidence="1">NBRC 15670</strain>
    </source>
</reference>
<evidence type="ECO:0008006" key="3">
    <source>
        <dbReference type="Google" id="ProtNLM"/>
    </source>
</evidence>
<dbReference type="AlphaFoldDB" id="A0A9W6V5M9"/>
<dbReference type="PROSITE" id="PS51318">
    <property type="entry name" value="TAT"/>
    <property type="match status" value="1"/>
</dbReference>
<accession>A0A9W6V5M9</accession>
<keyword evidence="2" id="KW-1185">Reference proteome</keyword>
<evidence type="ECO:0000313" key="1">
    <source>
        <dbReference type="EMBL" id="GLW90545.1"/>
    </source>
</evidence>